<feature type="compositionally biased region" description="Basic and acidic residues" evidence="1">
    <location>
        <begin position="1610"/>
        <end position="1621"/>
    </location>
</feature>
<evidence type="ECO:0000259" key="4">
    <source>
        <dbReference type="Pfam" id="PF23099"/>
    </source>
</evidence>
<dbReference type="InterPro" id="IPR011989">
    <property type="entry name" value="ARM-like"/>
</dbReference>
<feature type="region of interest" description="Disordered" evidence="1">
    <location>
        <begin position="1610"/>
        <end position="1647"/>
    </location>
</feature>
<dbReference type="SUPFAM" id="SSF48371">
    <property type="entry name" value="ARM repeat"/>
    <property type="match status" value="2"/>
</dbReference>
<dbReference type="Gene3D" id="1.25.10.10">
    <property type="entry name" value="Leucine-rich Repeat Variant"/>
    <property type="match status" value="2"/>
</dbReference>
<feature type="domain" description="U3 small nucleolar RNA-associated protein 20" evidence="3">
    <location>
        <begin position="1676"/>
        <end position="1899"/>
    </location>
</feature>
<feature type="domain" description="U3 small nucleolar RNA-associated protein 20 C-terminal" evidence="4">
    <location>
        <begin position="2334"/>
        <end position="2601"/>
    </location>
</feature>
<reference evidence="5 6" key="1">
    <citation type="journal article" name="Sci. Rep.">
        <title>Telomere-to-telomere assembled and centromere annotated genomes of the two main subspecies of the button mushroom Agaricus bisporus reveal especially polymorphic chromosome ends.</title>
        <authorList>
            <person name="Sonnenberg A.S.M."/>
            <person name="Sedaghat-Telgerd N."/>
            <person name="Lavrijssen B."/>
            <person name="Ohm R.A."/>
            <person name="Hendrickx P.M."/>
            <person name="Scholtmeijer K."/>
            <person name="Baars J.J.P."/>
            <person name="van Peer A."/>
        </authorList>
    </citation>
    <scope>NUCLEOTIDE SEQUENCE [LARGE SCALE GENOMIC DNA]</scope>
    <source>
        <strain evidence="5 6">H119_p4</strain>
    </source>
</reference>
<dbReference type="InterPro" id="IPR057525">
    <property type="entry name" value="UTP20_C"/>
</dbReference>
<name>A0A8H7F5J9_AGABI</name>
<dbReference type="InterPro" id="IPR052575">
    <property type="entry name" value="SSU_processome_comp_20"/>
</dbReference>
<feature type="region of interest" description="Disordered" evidence="1">
    <location>
        <begin position="2576"/>
        <end position="2618"/>
    </location>
</feature>
<accession>A0A8H7F5J9</accession>
<evidence type="ECO:0000313" key="5">
    <source>
        <dbReference type="EMBL" id="KAF7777646.1"/>
    </source>
</evidence>
<dbReference type="InterPro" id="IPR046523">
    <property type="entry name" value="UTP20_dom"/>
</dbReference>
<dbReference type="EMBL" id="JABXXO010000005">
    <property type="protein sequence ID" value="KAF7777646.1"/>
    <property type="molecule type" value="Genomic_DNA"/>
</dbReference>
<protein>
    <recommendedName>
        <fullName evidence="7">U3 small nucleolar RNA-associated protein 20</fullName>
    </recommendedName>
</protein>
<comment type="caution">
    <text evidence="5">The sequence shown here is derived from an EMBL/GenBank/DDBJ whole genome shotgun (WGS) entry which is preliminary data.</text>
</comment>
<feature type="compositionally biased region" description="Basic and acidic residues" evidence="1">
    <location>
        <begin position="1633"/>
        <end position="1642"/>
    </location>
</feature>
<feature type="compositionally biased region" description="Acidic residues" evidence="1">
    <location>
        <begin position="1052"/>
        <end position="1072"/>
    </location>
</feature>
<dbReference type="GO" id="GO:0030686">
    <property type="term" value="C:90S preribosome"/>
    <property type="evidence" value="ECO:0007669"/>
    <property type="project" value="TreeGrafter"/>
</dbReference>
<dbReference type="Proteomes" id="UP000629468">
    <property type="component" value="Unassembled WGS sequence"/>
</dbReference>
<dbReference type="PANTHER" id="PTHR17695:SF11">
    <property type="entry name" value="SMALL SUBUNIT PROCESSOME COMPONENT 20 HOMOLOG"/>
    <property type="match status" value="1"/>
</dbReference>
<dbReference type="GO" id="GO:0032040">
    <property type="term" value="C:small-subunit processome"/>
    <property type="evidence" value="ECO:0007669"/>
    <property type="project" value="TreeGrafter"/>
</dbReference>
<organism evidence="5 6">
    <name type="scientific">Agaricus bisporus var. burnettii</name>
    <dbReference type="NCBI Taxonomy" id="192524"/>
    <lineage>
        <taxon>Eukaryota</taxon>
        <taxon>Fungi</taxon>
        <taxon>Dikarya</taxon>
        <taxon>Basidiomycota</taxon>
        <taxon>Agaricomycotina</taxon>
        <taxon>Agaricomycetes</taxon>
        <taxon>Agaricomycetidae</taxon>
        <taxon>Agaricales</taxon>
        <taxon>Agaricineae</taxon>
        <taxon>Agaricaceae</taxon>
        <taxon>Agaricus</taxon>
    </lineage>
</organism>
<evidence type="ECO:0000256" key="1">
    <source>
        <dbReference type="SAM" id="MobiDB-lite"/>
    </source>
</evidence>
<sequence>MSSPEPIHEYEPPEKTHRYQSYAQSLKEVHLPSAFNQGQYEREIGDNESHFHQALEHWRQLNLAPSFIKFANYASPLSLSMPLLLHHWKDIVNQWEEAMDSADDEGLRALLDLMQKLAHDLRTTLSTIYPSILKRLLKLFPRSLEPAALTVLLETLASLFRYLLVPSIHTELITHSWGAIRLILPKCLPEIQRAIAEVWGSVLRRLKTASREHAVKLLTENAEGLEDVSAWAIVFSSKSISQTLHTSTTSTFAALLNYHVLAENPDPTYTVLRRSLTALIHHVKTAEQFSVLGDLLVRELVKSIDDIGASEPERLRRILEVVSIAYSVRQGSRLSQSHHTTVFTQLKSLPLEDAILHPAILKFVSSLFLASETSLWLGPGLKFLQYTWSNSTSTEVTTFAIKLHAILADLNWGGWKLVALPIVIKGTRKLDSVNAEPRLVVEFLASLVRARKLNVEDVDLVWKEGCDRWIVDGRLGAWKRDDDLAAAELENILTLSPLLSEKLTKKLINVIENELVVADGGVHMAPDGPAAPGVLASPAWILGKCMRALQQRPHAEWAAEINLSDWAQNSIKNWGSSPEILAGLTPLARSSIPSTPIPFAEIYPHLQAPLLSHSRVLRLNVLRLLDSKIISSLGGVHEVMKRCLQGEEVSLDVQGVRERVLRIGRVVHVVGDADSAEFCARWLIAQLKVNLRPLWSPAAAALATLSQRFGDVVWGVMFSELQKKGEDDHLGRMRHEAINDEEDQVDDIWEDERSWRDPSAHKLRVALARWLDSEHRIKELIKESHTGERFDFLSYEHQLLVTLAECHNLAVKNNREIIKHFLSLTSAYNDKLPKQKLTNWLTLFSKISNPKALYSTEILRAFYRNHLSYPDRGIQSLALTCLFTYKPPGLTNHEEKIKVLLDDTRWRDELTSLQIGSIDPMERVEVVDVIVRLLFGLMLERRGRARGADRRAAVLTTLSGCSDEELGLLVDLMLKPLGSHKLARHEDGVEGRFVVQELPKEVMDKQVVGYLNLLGDVMKNLGSRLVRYWPALLGTTIDILYAAQRRLDALGQDENDDAAEGEGVEDTEDVEDKDDHNDTSTTNSPTSVKVTRSIRQLGVKRFADFFKTRVEFDFAPFLPAAFDAFIIPRLSKLDKENTQAPSAIMELFYVWSLRSEYTTFLAEYSDILLPKVYDCLVATNVKPTVIMRVFDITERILAHSAIDDDVRDTVLKPYASKLLNNLAVLVEHVKDATTVATPIGQRQIGILSEIAQYSEDSAQATTLLTLFIPLLRKPARLVSEKVKVDLLKTLEGLMGLIPELRDRQSGIFGKTYDLFSQLFQSLRSRPSRINLVKAFDRLAKLGGIQALAELLEDLNAYSQKRVDEPDFDRRLGAFDRLNEAVYQTLSPTDWAPVLYNSLFCIQDAAELAIRNNASFSMKHFIDVVAARKEDERRFEEVFLKLLFPGLKNGFRSKNELVRAEVLGVIAYAVEKLDFTSSLKDMHVLLEGGDEEANFFYNIFHVQLHRRSRALRRLGDHCDDGHLRSGTLSEIFVPLVGTFIASNVDHHLVTDAIVATGRMAKQLGWSAYHALVQRYIKLSKVKDESERIYVRALVALLENFHFPMDETVVEDDKKDEAVMEDDKKDEDEMVDGTEGNKRDEKAKAPVPPLSATQVSRIADAVNARLLPALLTYLEKYDATTDDNTRIPVSIGIVNVAKHLPEGTREHQITRLLTILSQTLRSHSQETRDLVRDALVRISISLGPSYLPFVFKELRSALTRGPQLHVLAFVTHAIMVQVTSQEHANAFARLDDCVNDVAHVSAEVIFGESGKDVLAEDFKTKMREVRGSSSRGLDSFAMVAKVISPNKISSLLAPLRAIMQETESFKVMQLVEEVFKRIASGLNGNRHLVPTELIVLCHTLISQNAKFLKQAPKKPAAKGDAIVQLKRDVNDADHYANNSFRFVAFGLDLLNTALRRGRFDFHDAETIKRLESIVVVVGNTLYSTNATVIMLGLKCAAGLTKRPLKNLPKSVPVFVSQMIGIIRQAGNTESEIVQVAFRSLAAILRDFPGAQVKEKDLIFLLELLTPDLEEHDRQAAVFTMLRAIVARKFVVPEIYDIMDKVGEIMVTSQSPQVQELCRGVLLQFLLDYPQGKGRLRNQMAFFAKNLSYVYESGRKSVMELLSAIVVKFQDDLILEYADLLFVALVMVISNDDSAKCREMAAELIKGLYARMDEENRKLIFSHLHAWAAQDVQPQLIWVSSQVYGFIVDAAQTEAQPYLSKILEDLRTALTKSSESLAHDDGQDDAMEVDLEWRSPYHSLSVLFKVLRVFPDVAMDDTKISWSLITAHLLYPHAWVRTAACRLLGLLYTALPIAAPQRDLPAHYPASLVGMQNVAKKLTLQLKSKNLDETLGMQIVKNLFFIGKCFYAIPREIAQTSGVESNAKLADDLLDDANGDRDAETAGDGDKGKPKDPLSWLFSKLSYQIKSAHIARRSRATSTPIWHQQPLAALRWFAAMTSYMDAERLEQFLVHILTPVYRFSEDDTIHDTQMEEIKATATELQDLVQAKVGTTKFSQVYSQIRQKTLELQRNRKVARTMQVTTNPEAAAKRKQQRNVIKKESRKRKDRSFAEGRGKFKKRKNE</sequence>
<dbReference type="Pfam" id="PF20416">
    <property type="entry name" value="UTP20"/>
    <property type="match status" value="1"/>
</dbReference>
<dbReference type="Pfam" id="PF23099">
    <property type="entry name" value="UTP20_C"/>
    <property type="match status" value="1"/>
</dbReference>
<dbReference type="InterPro" id="IPR016024">
    <property type="entry name" value="ARM-type_fold"/>
</dbReference>
<evidence type="ECO:0000313" key="6">
    <source>
        <dbReference type="Proteomes" id="UP000629468"/>
    </source>
</evidence>
<evidence type="ECO:0008006" key="7">
    <source>
        <dbReference type="Google" id="ProtNLM"/>
    </source>
</evidence>
<evidence type="ECO:0000259" key="2">
    <source>
        <dbReference type="Pfam" id="PF07539"/>
    </source>
</evidence>
<gene>
    <name evidence="5" type="ORF">Agabi119p4_3718</name>
</gene>
<evidence type="ECO:0000259" key="3">
    <source>
        <dbReference type="Pfam" id="PF20416"/>
    </source>
</evidence>
<dbReference type="InterPro" id="IPR011430">
    <property type="entry name" value="UTP20_N"/>
</dbReference>
<dbReference type="Pfam" id="PF07539">
    <property type="entry name" value="UTP20_N"/>
    <property type="match status" value="1"/>
</dbReference>
<dbReference type="PANTHER" id="PTHR17695">
    <property type="entry name" value="SMALL SUBUNIT PROCESSOME COMPONENT 20 HOMOLOG"/>
    <property type="match status" value="1"/>
</dbReference>
<proteinExistence type="predicted"/>
<feature type="region of interest" description="Disordered" evidence="1">
    <location>
        <begin position="1052"/>
        <end position="1087"/>
    </location>
</feature>
<feature type="domain" description="U3 small nucleolar RNA-associated protein 20 N-terminal" evidence="2">
    <location>
        <begin position="833"/>
        <end position="1454"/>
    </location>
</feature>